<evidence type="ECO:0000313" key="7">
    <source>
        <dbReference type="EMBL" id="MFC3689344.1"/>
    </source>
</evidence>
<dbReference type="Proteomes" id="UP001595685">
    <property type="component" value="Unassembled WGS sequence"/>
</dbReference>
<feature type="transmembrane region" description="Helical" evidence="6">
    <location>
        <begin position="240"/>
        <end position="258"/>
    </location>
</feature>
<dbReference type="Pfam" id="PF02653">
    <property type="entry name" value="BPD_transp_2"/>
    <property type="match status" value="1"/>
</dbReference>
<proteinExistence type="predicted"/>
<keyword evidence="5 6" id="KW-0472">Membrane</keyword>
<evidence type="ECO:0000256" key="4">
    <source>
        <dbReference type="ARBA" id="ARBA00022989"/>
    </source>
</evidence>
<reference evidence="8" key="1">
    <citation type="journal article" date="2019" name="Int. J. Syst. Evol. Microbiol.">
        <title>The Global Catalogue of Microorganisms (GCM) 10K type strain sequencing project: providing services to taxonomists for standard genome sequencing and annotation.</title>
        <authorList>
            <consortium name="The Broad Institute Genomics Platform"/>
            <consortium name="The Broad Institute Genome Sequencing Center for Infectious Disease"/>
            <person name="Wu L."/>
            <person name="Ma J."/>
        </authorList>
    </citation>
    <scope>NUCLEOTIDE SEQUENCE [LARGE SCALE GENOMIC DNA]</scope>
    <source>
        <strain evidence="8">NCAIM B.02333</strain>
    </source>
</reference>
<dbReference type="InterPro" id="IPR001851">
    <property type="entry name" value="ABC_transp_permease"/>
</dbReference>
<feature type="transmembrane region" description="Helical" evidence="6">
    <location>
        <begin position="29"/>
        <end position="49"/>
    </location>
</feature>
<feature type="transmembrane region" description="Helical" evidence="6">
    <location>
        <begin position="61"/>
        <end position="83"/>
    </location>
</feature>
<dbReference type="PANTHER" id="PTHR47089:SF1">
    <property type="entry name" value="GUANOSINE ABC TRANSPORTER PERMEASE PROTEIN NUPP"/>
    <property type="match status" value="1"/>
</dbReference>
<feature type="transmembrane region" description="Helical" evidence="6">
    <location>
        <begin position="157"/>
        <end position="180"/>
    </location>
</feature>
<evidence type="ECO:0000313" key="8">
    <source>
        <dbReference type="Proteomes" id="UP001595685"/>
    </source>
</evidence>
<name>A0ABV7WIX2_9MICO</name>
<feature type="transmembrane region" description="Helical" evidence="6">
    <location>
        <begin position="314"/>
        <end position="333"/>
    </location>
</feature>
<sequence length="407" mass="41032">MSATVATTPPQPVPSAAPPPATSFWQSTALPSLLSVVMAMVVGAVLIAVSDEDVRASSSYFFARPGDMLSAIGSSVVGAYGALFRGSVVDLSGGSVAEVFGPLANTLLFATPLVAAGLAVAVPFRAGLFNIGAEGQITVAAVFAAWVGFALDLPPVVHLVAAVLAGLLGGALWGAIPGVLKATTGAHEVITTIMLNYVARFGILFALGTTAFQREGRADPISPPVADTAVLPRLLDFSRLHVGFLLALAAAGVAWWLIGRSTTGFRLRAVGANPEAARTAGMSVPRTYVTAMVLAGTFAGLAGVSQVLGSERVLTTGISAGLGFDAITVALLARTNPVGVVAAGVLFGALKSGGLTMQATTGTSLDIVVVLQSLIVLFIAAPALISAVFRLRSTGAGVGQLSKGWNG</sequence>
<comment type="caution">
    <text evidence="7">The sequence shown here is derived from an EMBL/GenBank/DDBJ whole genome shotgun (WGS) entry which is preliminary data.</text>
</comment>
<protein>
    <submittedName>
        <fullName evidence="7">ABC transporter permease</fullName>
    </submittedName>
</protein>
<keyword evidence="2" id="KW-1003">Cell membrane</keyword>
<feature type="transmembrane region" description="Helical" evidence="6">
    <location>
        <begin position="288"/>
        <end position="308"/>
    </location>
</feature>
<evidence type="ECO:0000256" key="1">
    <source>
        <dbReference type="ARBA" id="ARBA00004651"/>
    </source>
</evidence>
<keyword evidence="8" id="KW-1185">Reference proteome</keyword>
<organism evidence="7 8">
    <name type="scientific">Aquipuribacter hungaricus</name>
    <dbReference type="NCBI Taxonomy" id="545624"/>
    <lineage>
        <taxon>Bacteria</taxon>
        <taxon>Bacillati</taxon>
        <taxon>Actinomycetota</taxon>
        <taxon>Actinomycetes</taxon>
        <taxon>Micrococcales</taxon>
        <taxon>Intrasporangiaceae</taxon>
        <taxon>Aquipuribacter</taxon>
    </lineage>
</organism>
<feature type="transmembrane region" description="Helical" evidence="6">
    <location>
        <begin position="367"/>
        <end position="389"/>
    </location>
</feature>
<accession>A0ABV7WIX2</accession>
<dbReference type="PANTHER" id="PTHR47089">
    <property type="entry name" value="ABC TRANSPORTER, PERMEASE PROTEIN"/>
    <property type="match status" value="1"/>
</dbReference>
<feature type="transmembrane region" description="Helical" evidence="6">
    <location>
        <begin position="103"/>
        <end position="124"/>
    </location>
</feature>
<keyword evidence="4 6" id="KW-1133">Transmembrane helix</keyword>
<evidence type="ECO:0000256" key="3">
    <source>
        <dbReference type="ARBA" id="ARBA00022692"/>
    </source>
</evidence>
<gene>
    <name evidence="7" type="ORF">ACFOLH_13425</name>
</gene>
<evidence type="ECO:0000256" key="5">
    <source>
        <dbReference type="ARBA" id="ARBA00023136"/>
    </source>
</evidence>
<dbReference type="EMBL" id="JBHRWW010000009">
    <property type="protein sequence ID" value="MFC3689344.1"/>
    <property type="molecule type" value="Genomic_DNA"/>
</dbReference>
<evidence type="ECO:0000256" key="2">
    <source>
        <dbReference type="ARBA" id="ARBA00022475"/>
    </source>
</evidence>
<feature type="transmembrane region" description="Helical" evidence="6">
    <location>
        <begin position="131"/>
        <end position="151"/>
    </location>
</feature>
<feature type="transmembrane region" description="Helical" evidence="6">
    <location>
        <begin position="340"/>
        <end position="361"/>
    </location>
</feature>
<dbReference type="CDD" id="cd06580">
    <property type="entry name" value="TM_PBP1_transp_TpRbsC_like"/>
    <property type="match status" value="1"/>
</dbReference>
<comment type="subcellular location">
    <subcellularLocation>
        <location evidence="1">Cell membrane</location>
        <topology evidence="1">Multi-pass membrane protein</topology>
    </subcellularLocation>
</comment>
<dbReference type="RefSeq" id="WP_340291459.1">
    <property type="nucleotide sequence ID" value="NZ_JBBEOI010000040.1"/>
</dbReference>
<evidence type="ECO:0000256" key="6">
    <source>
        <dbReference type="SAM" id="Phobius"/>
    </source>
</evidence>
<feature type="transmembrane region" description="Helical" evidence="6">
    <location>
        <begin position="192"/>
        <end position="212"/>
    </location>
</feature>
<keyword evidence="3 6" id="KW-0812">Transmembrane</keyword>